<dbReference type="EMBL" id="UINC01016440">
    <property type="protein sequence ID" value="SVA68443.1"/>
    <property type="molecule type" value="Genomic_DNA"/>
</dbReference>
<feature type="domain" description="Formyl transferase C-terminal" evidence="6">
    <location>
        <begin position="196"/>
        <end position="296"/>
    </location>
</feature>
<dbReference type="GO" id="GO:0004479">
    <property type="term" value="F:methionyl-tRNA formyltransferase activity"/>
    <property type="evidence" value="ECO:0007669"/>
    <property type="project" value="UniProtKB-EC"/>
</dbReference>
<name>A0A381XW44_9ZZZZ</name>
<dbReference type="NCBIfam" id="TIGR00460">
    <property type="entry name" value="fmt"/>
    <property type="match status" value="1"/>
</dbReference>
<keyword evidence="4" id="KW-0648">Protein biosynthesis</keyword>
<dbReference type="InterPro" id="IPR002376">
    <property type="entry name" value="Formyl_transf_N"/>
</dbReference>
<evidence type="ECO:0000256" key="1">
    <source>
        <dbReference type="ARBA" id="ARBA00010699"/>
    </source>
</evidence>
<dbReference type="InterPro" id="IPR005794">
    <property type="entry name" value="Fmt"/>
</dbReference>
<evidence type="ECO:0000256" key="4">
    <source>
        <dbReference type="ARBA" id="ARBA00022917"/>
    </source>
</evidence>
<feature type="domain" description="Formyl transferase N-terminal" evidence="5">
    <location>
        <begin position="2"/>
        <end position="173"/>
    </location>
</feature>
<dbReference type="SUPFAM" id="SSF53328">
    <property type="entry name" value="Formyltransferase"/>
    <property type="match status" value="1"/>
</dbReference>
<dbReference type="AlphaFoldDB" id="A0A381XW44"/>
<dbReference type="Pfam" id="PF02911">
    <property type="entry name" value="Formyl_trans_C"/>
    <property type="match status" value="1"/>
</dbReference>
<evidence type="ECO:0000256" key="2">
    <source>
        <dbReference type="ARBA" id="ARBA00012261"/>
    </source>
</evidence>
<accession>A0A381XW44</accession>
<gene>
    <name evidence="7" type="ORF">METZ01_LOCUS121297</name>
</gene>
<sequence>MGTPDFALPSLQTLIDSAHDVVGVVTQPDRPQGRGLRVTATPVKLFAKESGIPVLQPERLKDPAFHESLYAWEADLFVVVAFRILPMSVSCIPPEGAINLHASLLPKYRGAAPIQWAIVNGETETGVTTFFIEQKVDTGNILCQQRFVIGPDETAGELYGRLMAKGAKVLRETVDLIAAGEARPIPQRGEATPAPKLIKSDGLINWAVPTEAIHNRIRGLNPVPMAYTYRNGRTLRVISSRRCMDMPVSSGIPGEVIATDKQQGLIIRTGDGYLALTIVQPEGKKRMIADEYVRGYHIKPGDWLTSDQRS</sequence>
<evidence type="ECO:0000259" key="6">
    <source>
        <dbReference type="Pfam" id="PF02911"/>
    </source>
</evidence>
<dbReference type="PANTHER" id="PTHR11138">
    <property type="entry name" value="METHIONYL-TRNA FORMYLTRANSFERASE"/>
    <property type="match status" value="1"/>
</dbReference>
<comment type="similarity">
    <text evidence="1">Belongs to the Fmt family.</text>
</comment>
<reference evidence="7" key="1">
    <citation type="submission" date="2018-05" db="EMBL/GenBank/DDBJ databases">
        <authorList>
            <person name="Lanie J.A."/>
            <person name="Ng W.-L."/>
            <person name="Kazmierczak K.M."/>
            <person name="Andrzejewski T.M."/>
            <person name="Davidsen T.M."/>
            <person name="Wayne K.J."/>
            <person name="Tettelin H."/>
            <person name="Glass J.I."/>
            <person name="Rusch D."/>
            <person name="Podicherti R."/>
            <person name="Tsui H.-C.T."/>
            <person name="Winkler M.E."/>
        </authorList>
    </citation>
    <scope>NUCLEOTIDE SEQUENCE</scope>
</reference>
<organism evidence="7">
    <name type="scientific">marine metagenome</name>
    <dbReference type="NCBI Taxonomy" id="408172"/>
    <lineage>
        <taxon>unclassified sequences</taxon>
        <taxon>metagenomes</taxon>
        <taxon>ecological metagenomes</taxon>
    </lineage>
</organism>
<evidence type="ECO:0000259" key="5">
    <source>
        <dbReference type="Pfam" id="PF00551"/>
    </source>
</evidence>
<dbReference type="PANTHER" id="PTHR11138:SF5">
    <property type="entry name" value="METHIONYL-TRNA FORMYLTRANSFERASE, MITOCHONDRIAL"/>
    <property type="match status" value="1"/>
</dbReference>
<dbReference type="CDD" id="cd08704">
    <property type="entry name" value="Met_tRNA_FMT_C"/>
    <property type="match status" value="1"/>
</dbReference>
<dbReference type="InterPro" id="IPR036477">
    <property type="entry name" value="Formyl_transf_N_sf"/>
</dbReference>
<dbReference type="InterPro" id="IPR005793">
    <property type="entry name" value="Formyl_trans_C"/>
</dbReference>
<keyword evidence="3" id="KW-0808">Transferase</keyword>
<dbReference type="InterPro" id="IPR041711">
    <property type="entry name" value="Met-tRNA-FMT_N"/>
</dbReference>
<dbReference type="CDD" id="cd08646">
    <property type="entry name" value="FMT_core_Met-tRNA-FMT_N"/>
    <property type="match status" value="1"/>
</dbReference>
<protein>
    <recommendedName>
        <fullName evidence="2">methionyl-tRNA formyltransferase</fullName>
        <ecNumber evidence="2">2.1.2.9</ecNumber>
    </recommendedName>
</protein>
<dbReference type="InterPro" id="IPR044135">
    <property type="entry name" value="Met-tRNA-FMT_C"/>
</dbReference>
<proteinExistence type="inferred from homology"/>
<dbReference type="GO" id="GO:0005829">
    <property type="term" value="C:cytosol"/>
    <property type="evidence" value="ECO:0007669"/>
    <property type="project" value="TreeGrafter"/>
</dbReference>
<dbReference type="InterPro" id="IPR011034">
    <property type="entry name" value="Formyl_transferase-like_C_sf"/>
</dbReference>
<evidence type="ECO:0000313" key="7">
    <source>
        <dbReference type="EMBL" id="SVA68443.1"/>
    </source>
</evidence>
<dbReference type="HAMAP" id="MF_00182">
    <property type="entry name" value="Formyl_trans"/>
    <property type="match status" value="1"/>
</dbReference>
<dbReference type="SUPFAM" id="SSF50486">
    <property type="entry name" value="FMT C-terminal domain-like"/>
    <property type="match status" value="1"/>
</dbReference>
<dbReference type="EC" id="2.1.2.9" evidence="2"/>
<dbReference type="Gene3D" id="3.40.50.12230">
    <property type="match status" value="1"/>
</dbReference>
<evidence type="ECO:0000256" key="3">
    <source>
        <dbReference type="ARBA" id="ARBA00022679"/>
    </source>
</evidence>
<dbReference type="Pfam" id="PF00551">
    <property type="entry name" value="Formyl_trans_N"/>
    <property type="match status" value="1"/>
</dbReference>